<dbReference type="InterPro" id="IPR015889">
    <property type="entry name" value="Intradiol_dOase_core"/>
</dbReference>
<dbReference type="PANTHER" id="PTHR33711">
    <property type="entry name" value="DIOXYGENASE, PUTATIVE (AFU_ORTHOLOGUE AFUA_2G02910)-RELATED"/>
    <property type="match status" value="1"/>
</dbReference>
<name>A0A4R6TRH1_9FLAO</name>
<dbReference type="GO" id="GO:0005506">
    <property type="term" value="F:iron ion binding"/>
    <property type="evidence" value="ECO:0007669"/>
    <property type="project" value="InterPro"/>
</dbReference>
<dbReference type="InterPro" id="IPR050770">
    <property type="entry name" value="Intradiol_RC_Dioxygenase"/>
</dbReference>
<evidence type="ECO:0000313" key="2">
    <source>
        <dbReference type="Proteomes" id="UP000295468"/>
    </source>
</evidence>
<dbReference type="PANTHER" id="PTHR33711:SF10">
    <property type="entry name" value="INTRADIOL RING-CLEAVAGE DIOXYGENASES DOMAIN-CONTAINING PROTEIN"/>
    <property type="match status" value="1"/>
</dbReference>
<dbReference type="Proteomes" id="UP000295468">
    <property type="component" value="Unassembled WGS sequence"/>
</dbReference>
<protein>
    <submittedName>
        <fullName evidence="1">Protocatechuate 3,4-dioxygenase beta subunit</fullName>
    </submittedName>
</protein>
<dbReference type="GO" id="GO:0016702">
    <property type="term" value="F:oxidoreductase activity, acting on single donors with incorporation of molecular oxygen, incorporation of two atoms of oxygen"/>
    <property type="evidence" value="ECO:0007669"/>
    <property type="project" value="InterPro"/>
</dbReference>
<proteinExistence type="predicted"/>
<gene>
    <name evidence="1" type="ORF">CLV82_0974</name>
</gene>
<keyword evidence="2" id="KW-1185">Reference proteome</keyword>
<keyword evidence="1" id="KW-0560">Oxidoreductase</keyword>
<dbReference type="RefSeq" id="WP_133643145.1">
    <property type="nucleotide sequence ID" value="NZ_SNYI01000001.1"/>
</dbReference>
<dbReference type="SUPFAM" id="SSF49482">
    <property type="entry name" value="Aromatic compound dioxygenase"/>
    <property type="match status" value="1"/>
</dbReference>
<dbReference type="PROSITE" id="PS51257">
    <property type="entry name" value="PROKAR_LIPOPROTEIN"/>
    <property type="match status" value="1"/>
</dbReference>
<comment type="caution">
    <text evidence="1">The sequence shown here is derived from an EMBL/GenBank/DDBJ whole genome shotgun (WGS) entry which is preliminary data.</text>
</comment>
<organism evidence="1 2">
    <name type="scientific">Zeaxanthinibacter enoshimensis</name>
    <dbReference type="NCBI Taxonomy" id="392009"/>
    <lineage>
        <taxon>Bacteria</taxon>
        <taxon>Pseudomonadati</taxon>
        <taxon>Bacteroidota</taxon>
        <taxon>Flavobacteriia</taxon>
        <taxon>Flavobacteriales</taxon>
        <taxon>Flavobacteriaceae</taxon>
        <taxon>Zeaxanthinibacter</taxon>
    </lineage>
</organism>
<dbReference type="OrthoDB" id="933561at2"/>
<dbReference type="Gene3D" id="2.60.130.10">
    <property type="entry name" value="Aromatic compound dioxygenase"/>
    <property type="match status" value="1"/>
</dbReference>
<dbReference type="EMBL" id="SNYI01000001">
    <property type="protein sequence ID" value="TDQ33136.1"/>
    <property type="molecule type" value="Genomic_DNA"/>
</dbReference>
<accession>A0A4R6TRH1</accession>
<keyword evidence="1" id="KW-0223">Dioxygenase</keyword>
<reference evidence="1 2" key="1">
    <citation type="submission" date="2019-03" db="EMBL/GenBank/DDBJ databases">
        <title>Genomic Encyclopedia of Archaeal and Bacterial Type Strains, Phase II (KMG-II): from individual species to whole genera.</title>
        <authorList>
            <person name="Goeker M."/>
        </authorList>
    </citation>
    <scope>NUCLEOTIDE SEQUENCE [LARGE SCALE GENOMIC DNA]</scope>
    <source>
        <strain evidence="1 2">DSM 18435</strain>
    </source>
</reference>
<evidence type="ECO:0000313" key="1">
    <source>
        <dbReference type="EMBL" id="TDQ33136.1"/>
    </source>
</evidence>
<sequence length="208" mass="24049">MDITRSVRWFSLLFLLGLLSCCGQDRTKLLGGPCEGCEAIYEYGERKLSPVDTLPLFGLEPRLKISGTVFKADGKTPARDVILYIYQTDRQGIYRRIGEEKGWGRRHGSIRGWVRTGPDGRYTFYTFRPGAYPDGREPEHIHLTIKEPGKREYYVDDYHFHDDILLTEERRARLRNRAGSGIVMPTKQNGIYLVERDLFLGKNIPNYE</sequence>
<dbReference type="AlphaFoldDB" id="A0A4R6TRH1"/>